<sequence>MCASPAIASITACTAVPHALLPRALLRRVCPAAASQVVFRTRSAWRSVHRPRHDHCADRSGPDAGPRRRPSGSRARCEGRQASHRGVPWAGAYLFSVPMYNNSVPSAFNAWIDQVFVVGRVLFGSPDQVPTRGRRAVVVASRRGGYGPGSPAAAWTTSRTA</sequence>
<feature type="domain" description="Flavodoxin-like fold" evidence="2">
    <location>
        <begin position="87"/>
        <end position="149"/>
    </location>
</feature>
<evidence type="ECO:0000313" key="3">
    <source>
        <dbReference type="EMBL" id="UYQ66701.1"/>
    </source>
</evidence>
<dbReference type="EMBL" id="CP107567">
    <property type="protein sequence ID" value="UYQ66701.1"/>
    <property type="molecule type" value="Genomic_DNA"/>
</dbReference>
<name>A0ABY6II50_STRPE</name>
<protein>
    <submittedName>
        <fullName evidence="3">NAD(P)H-dependent oxidoreductase</fullName>
    </submittedName>
</protein>
<accession>A0ABY6II50</accession>
<dbReference type="SUPFAM" id="SSF52218">
    <property type="entry name" value="Flavoproteins"/>
    <property type="match status" value="1"/>
</dbReference>
<reference evidence="3" key="1">
    <citation type="submission" date="2022-10" db="EMBL/GenBank/DDBJ databases">
        <title>Cytochrome P450 Catalyzes Benzene Ring Formation in the Biosynthesis of Trialkyl-Substituted Aromatic Polyketides.</title>
        <authorList>
            <person name="Zhao E."/>
            <person name="Ge H."/>
        </authorList>
    </citation>
    <scope>NUCLEOTIDE SEQUENCE</scope>
    <source>
        <strain evidence="3">NA0869</strain>
    </source>
</reference>
<feature type="region of interest" description="Disordered" evidence="1">
    <location>
        <begin position="50"/>
        <end position="81"/>
    </location>
</feature>
<dbReference type="InterPro" id="IPR003680">
    <property type="entry name" value="Flavodoxin_fold"/>
</dbReference>
<evidence type="ECO:0000259" key="2">
    <source>
        <dbReference type="Pfam" id="PF02525"/>
    </source>
</evidence>
<dbReference type="Proteomes" id="UP001163878">
    <property type="component" value="Chromosome"/>
</dbReference>
<dbReference type="Pfam" id="PF02525">
    <property type="entry name" value="Flavodoxin_2"/>
    <property type="match status" value="1"/>
</dbReference>
<evidence type="ECO:0000256" key="1">
    <source>
        <dbReference type="SAM" id="MobiDB-lite"/>
    </source>
</evidence>
<keyword evidence="4" id="KW-1185">Reference proteome</keyword>
<organism evidence="3 4">
    <name type="scientific">Streptomyces peucetius</name>
    <dbReference type="NCBI Taxonomy" id="1950"/>
    <lineage>
        <taxon>Bacteria</taxon>
        <taxon>Bacillati</taxon>
        <taxon>Actinomycetota</taxon>
        <taxon>Actinomycetes</taxon>
        <taxon>Kitasatosporales</taxon>
        <taxon>Streptomycetaceae</taxon>
        <taxon>Streptomyces</taxon>
    </lineage>
</organism>
<evidence type="ECO:0000313" key="4">
    <source>
        <dbReference type="Proteomes" id="UP001163878"/>
    </source>
</evidence>
<proteinExistence type="predicted"/>
<dbReference type="InterPro" id="IPR029039">
    <property type="entry name" value="Flavoprotein-like_sf"/>
</dbReference>
<dbReference type="Gene3D" id="3.40.50.360">
    <property type="match status" value="1"/>
</dbReference>
<gene>
    <name evidence="3" type="ORF">OGH68_28370</name>
</gene>